<name>A0A1G2G3W9_9BACT</name>
<dbReference type="NCBIfam" id="TIGR00732">
    <property type="entry name" value="dprA"/>
    <property type="match status" value="1"/>
</dbReference>
<sequence length="360" mass="38695">MTPEAFYANALNQITELGPARLCKLREYAGNFEYAWKLSTNDLTEILQDPALAETISTARVAVDPGAAWQALEKAGIYTYTRSDPAYPSDLHNIPTPPEVLYARGGLPKKDTLAIAIVGTRKPTAYGLEACATLAEDLARAGCTIISGLARGIDTKAHEACLKANGTTIAVLGSGMHDSVLYPAVNRQLATRIMTQNGTLISEYPLTMHAQPWTFPQRNRIVAGLADGILVIEAQEKSGALITARFGLETGKDIFAVPGQIFSLASVGPHALIKEGAALVATARDILDTYGITYQGIETPTYENLPEGAADILTALTEPKHRDQIARETGKSAEDTNRLISLLEVHAMIKHVGQGVYRKV</sequence>
<evidence type="ECO:0000313" key="4">
    <source>
        <dbReference type="Proteomes" id="UP000177785"/>
    </source>
</evidence>
<comment type="caution">
    <text evidence="3">The sequence shown here is derived from an EMBL/GenBank/DDBJ whole genome shotgun (WGS) entry which is preliminary data.</text>
</comment>
<gene>
    <name evidence="3" type="ORF">A2756_03640</name>
</gene>
<dbReference type="Gene3D" id="3.40.50.450">
    <property type="match status" value="1"/>
</dbReference>
<dbReference type="InterPro" id="IPR057666">
    <property type="entry name" value="DrpA_SLOG"/>
</dbReference>
<reference evidence="3 4" key="1">
    <citation type="journal article" date="2016" name="Nat. Commun.">
        <title>Thousands of microbial genomes shed light on interconnected biogeochemical processes in an aquifer system.</title>
        <authorList>
            <person name="Anantharaman K."/>
            <person name="Brown C.T."/>
            <person name="Hug L.A."/>
            <person name="Sharon I."/>
            <person name="Castelle C.J."/>
            <person name="Probst A.J."/>
            <person name="Thomas B.C."/>
            <person name="Singh A."/>
            <person name="Wilkins M.J."/>
            <person name="Karaoz U."/>
            <person name="Brodie E.L."/>
            <person name="Williams K.H."/>
            <person name="Hubbard S.S."/>
            <person name="Banfield J.F."/>
        </authorList>
    </citation>
    <scope>NUCLEOTIDE SEQUENCE [LARGE SCALE GENOMIC DNA]</scope>
</reference>
<evidence type="ECO:0000313" key="3">
    <source>
        <dbReference type="EMBL" id="OGZ44934.1"/>
    </source>
</evidence>
<evidence type="ECO:0000259" key="2">
    <source>
        <dbReference type="Pfam" id="PF02481"/>
    </source>
</evidence>
<dbReference type="Proteomes" id="UP000177785">
    <property type="component" value="Unassembled WGS sequence"/>
</dbReference>
<dbReference type="Pfam" id="PF02481">
    <property type="entry name" value="DNA_processg_A"/>
    <property type="match status" value="1"/>
</dbReference>
<feature type="domain" description="Smf/DprA SLOG" evidence="2">
    <location>
        <begin position="80"/>
        <end position="289"/>
    </location>
</feature>
<organism evidence="3 4">
    <name type="scientific">Candidatus Ryanbacteria bacterium RIFCSPHIGHO2_01_FULL_48_27</name>
    <dbReference type="NCBI Taxonomy" id="1802115"/>
    <lineage>
        <taxon>Bacteria</taxon>
        <taxon>Candidatus Ryaniibacteriota</taxon>
    </lineage>
</organism>
<dbReference type="AlphaFoldDB" id="A0A1G2G3W9"/>
<dbReference type="SUPFAM" id="SSF102405">
    <property type="entry name" value="MCP/YpsA-like"/>
    <property type="match status" value="1"/>
</dbReference>
<dbReference type="PANTHER" id="PTHR43022:SF1">
    <property type="entry name" value="PROTEIN SMF"/>
    <property type="match status" value="1"/>
</dbReference>
<comment type="similarity">
    <text evidence="1">Belongs to the DprA/Smf family.</text>
</comment>
<proteinExistence type="inferred from homology"/>
<dbReference type="GO" id="GO:0009294">
    <property type="term" value="P:DNA-mediated transformation"/>
    <property type="evidence" value="ECO:0007669"/>
    <property type="project" value="InterPro"/>
</dbReference>
<dbReference type="STRING" id="1802115.A2756_03640"/>
<accession>A0A1G2G3W9</accession>
<dbReference type="EMBL" id="MHNL01000011">
    <property type="protein sequence ID" value="OGZ44934.1"/>
    <property type="molecule type" value="Genomic_DNA"/>
</dbReference>
<protein>
    <submittedName>
        <fullName evidence="3">DNA protecting protein DprA</fullName>
    </submittedName>
</protein>
<dbReference type="InterPro" id="IPR003488">
    <property type="entry name" value="DprA"/>
</dbReference>
<evidence type="ECO:0000256" key="1">
    <source>
        <dbReference type="ARBA" id="ARBA00006525"/>
    </source>
</evidence>
<dbReference type="PANTHER" id="PTHR43022">
    <property type="entry name" value="PROTEIN SMF"/>
    <property type="match status" value="1"/>
</dbReference>